<accession>A0A7Y0EPE9</accession>
<feature type="region of interest" description="Disordered" evidence="1">
    <location>
        <begin position="70"/>
        <end position="99"/>
    </location>
</feature>
<sequence>MMELTGMNATQFSKATGMTESMISRTLAGKNDPSFNKIADAIEHLGFAISFTPISQSALEETTLRLLRERQHSADSAASGTADATDTAGTADITDADNR</sequence>
<dbReference type="AlphaFoldDB" id="A0A7Y0EPE9"/>
<dbReference type="CDD" id="cd00093">
    <property type="entry name" value="HTH_XRE"/>
    <property type="match status" value="1"/>
</dbReference>
<gene>
    <name evidence="2" type="ORF">G1C95_1183</name>
</gene>
<comment type="caution">
    <text evidence="2">The sequence shown here is derived from an EMBL/GenBank/DDBJ whole genome shotgun (WGS) entry which is preliminary data.</text>
</comment>
<keyword evidence="3" id="KW-1185">Reference proteome</keyword>
<evidence type="ECO:0000313" key="2">
    <source>
        <dbReference type="EMBL" id="NMM93996.1"/>
    </source>
</evidence>
<dbReference type="InterPro" id="IPR010982">
    <property type="entry name" value="Lambda_DNA-bd_dom_sf"/>
</dbReference>
<organism evidence="2 3">
    <name type="scientific">Bifidobacterium oedipodis</name>
    <dbReference type="NCBI Taxonomy" id="2675322"/>
    <lineage>
        <taxon>Bacteria</taxon>
        <taxon>Bacillati</taxon>
        <taxon>Actinomycetota</taxon>
        <taxon>Actinomycetes</taxon>
        <taxon>Bifidobacteriales</taxon>
        <taxon>Bifidobacteriaceae</taxon>
        <taxon>Bifidobacterium</taxon>
    </lineage>
</organism>
<feature type="compositionally biased region" description="Low complexity" evidence="1">
    <location>
        <begin position="74"/>
        <end position="93"/>
    </location>
</feature>
<dbReference type="InterPro" id="IPR001387">
    <property type="entry name" value="Cro/C1-type_HTH"/>
</dbReference>
<reference evidence="2 3" key="1">
    <citation type="submission" date="2020-02" db="EMBL/GenBank/DDBJ databases">
        <title>Characterization of phylogenetic diversity of novel bifidobacterial species isolated in Czech ZOOs.</title>
        <authorList>
            <person name="Lugli G.A."/>
            <person name="Vera N.B."/>
            <person name="Ventura M."/>
        </authorList>
    </citation>
    <scope>NUCLEOTIDE SEQUENCE [LARGE SCALE GENOMIC DNA]</scope>
    <source>
        <strain evidence="2 3">DSM 109957</strain>
    </source>
</reference>
<dbReference type="EMBL" id="JAAIII010000003">
    <property type="protein sequence ID" value="NMM93996.1"/>
    <property type="molecule type" value="Genomic_DNA"/>
</dbReference>
<protein>
    <recommendedName>
        <fullName evidence="4">HTH cro/C1-type domain-containing protein</fullName>
    </recommendedName>
</protein>
<name>A0A7Y0EPE9_9BIFI</name>
<evidence type="ECO:0000313" key="3">
    <source>
        <dbReference type="Proteomes" id="UP000532194"/>
    </source>
</evidence>
<evidence type="ECO:0000256" key="1">
    <source>
        <dbReference type="SAM" id="MobiDB-lite"/>
    </source>
</evidence>
<evidence type="ECO:0008006" key="4">
    <source>
        <dbReference type="Google" id="ProtNLM"/>
    </source>
</evidence>
<proteinExistence type="predicted"/>
<dbReference type="GO" id="GO:0003677">
    <property type="term" value="F:DNA binding"/>
    <property type="evidence" value="ECO:0007669"/>
    <property type="project" value="InterPro"/>
</dbReference>
<dbReference type="Proteomes" id="UP000532194">
    <property type="component" value="Unassembled WGS sequence"/>
</dbReference>
<dbReference type="SUPFAM" id="SSF47413">
    <property type="entry name" value="lambda repressor-like DNA-binding domains"/>
    <property type="match status" value="1"/>
</dbReference>